<dbReference type="GO" id="GO:0005829">
    <property type="term" value="C:cytosol"/>
    <property type="evidence" value="ECO:0007669"/>
    <property type="project" value="TreeGrafter"/>
</dbReference>
<keyword evidence="9" id="KW-1185">Reference proteome</keyword>
<organism evidence="8 9">
    <name type="scientific">Frankia canadensis</name>
    <dbReference type="NCBI Taxonomy" id="1836972"/>
    <lineage>
        <taxon>Bacteria</taxon>
        <taxon>Bacillati</taxon>
        <taxon>Actinomycetota</taxon>
        <taxon>Actinomycetes</taxon>
        <taxon>Frankiales</taxon>
        <taxon>Frankiaceae</taxon>
        <taxon>Frankia</taxon>
    </lineage>
</organism>
<dbReference type="Gene3D" id="1.10.287.1040">
    <property type="entry name" value="Exonuclease VII, small subunit"/>
    <property type="match status" value="1"/>
</dbReference>
<dbReference type="Pfam" id="PF02609">
    <property type="entry name" value="Exonuc_VII_S"/>
    <property type="match status" value="1"/>
</dbReference>
<dbReference type="NCBIfam" id="TIGR01280">
    <property type="entry name" value="xseB"/>
    <property type="match status" value="1"/>
</dbReference>
<feature type="compositionally biased region" description="Low complexity" evidence="7">
    <location>
        <begin position="1"/>
        <end position="13"/>
    </location>
</feature>
<dbReference type="RefSeq" id="WP_101830662.1">
    <property type="nucleotide sequence ID" value="NZ_FZMO01000057.1"/>
</dbReference>
<dbReference type="SUPFAM" id="SSF116842">
    <property type="entry name" value="XseB-like"/>
    <property type="match status" value="1"/>
</dbReference>
<protein>
    <recommendedName>
        <fullName evidence="6">Exodeoxyribonuclease 7 small subunit</fullName>
        <ecNumber evidence="6">3.1.11.6</ecNumber>
    </recommendedName>
    <alternativeName>
        <fullName evidence="6">Exodeoxyribonuclease VII small subunit</fullName>
        <shortName evidence="6">Exonuclease VII small subunit</shortName>
    </alternativeName>
</protein>
<evidence type="ECO:0000256" key="1">
    <source>
        <dbReference type="ARBA" id="ARBA00009998"/>
    </source>
</evidence>
<dbReference type="GO" id="GO:0008855">
    <property type="term" value="F:exodeoxyribonuclease VII activity"/>
    <property type="evidence" value="ECO:0007669"/>
    <property type="project" value="UniProtKB-UniRule"/>
</dbReference>
<evidence type="ECO:0000313" key="8">
    <source>
        <dbReference type="EMBL" id="SNQ46673.1"/>
    </source>
</evidence>
<feature type="region of interest" description="Disordered" evidence="7">
    <location>
        <begin position="1"/>
        <end position="45"/>
    </location>
</feature>
<dbReference type="HAMAP" id="MF_00337">
    <property type="entry name" value="Exonuc_7_S"/>
    <property type="match status" value="1"/>
</dbReference>
<evidence type="ECO:0000256" key="3">
    <source>
        <dbReference type="ARBA" id="ARBA00022722"/>
    </source>
</evidence>
<evidence type="ECO:0000256" key="4">
    <source>
        <dbReference type="ARBA" id="ARBA00022801"/>
    </source>
</evidence>
<keyword evidence="4 6" id="KW-0378">Hydrolase</keyword>
<feature type="compositionally biased region" description="Pro residues" evidence="7">
    <location>
        <begin position="14"/>
        <end position="23"/>
    </location>
</feature>
<dbReference type="Proteomes" id="UP000234331">
    <property type="component" value="Unassembled WGS sequence"/>
</dbReference>
<name>A0A2I2KLY1_9ACTN</name>
<comment type="subcellular location">
    <subcellularLocation>
        <location evidence="6">Cytoplasm</location>
    </subcellularLocation>
</comment>
<comment type="function">
    <text evidence="6">Bidirectionally degrades single-stranded DNA into large acid-insoluble oligonucleotides, which are then degraded further into small acid-soluble oligonucleotides.</text>
</comment>
<evidence type="ECO:0000256" key="2">
    <source>
        <dbReference type="ARBA" id="ARBA00022490"/>
    </source>
</evidence>
<dbReference type="AlphaFoldDB" id="A0A2I2KLY1"/>
<dbReference type="EC" id="3.1.11.6" evidence="6"/>
<dbReference type="PANTHER" id="PTHR34137">
    <property type="entry name" value="EXODEOXYRIBONUCLEASE 7 SMALL SUBUNIT"/>
    <property type="match status" value="1"/>
</dbReference>
<comment type="similarity">
    <text evidence="1 6">Belongs to the XseB family.</text>
</comment>
<evidence type="ECO:0000313" key="9">
    <source>
        <dbReference type="Proteomes" id="UP000234331"/>
    </source>
</evidence>
<dbReference type="EMBL" id="FZMO01000057">
    <property type="protein sequence ID" value="SNQ46673.1"/>
    <property type="molecule type" value="Genomic_DNA"/>
</dbReference>
<dbReference type="GO" id="GO:0009318">
    <property type="term" value="C:exodeoxyribonuclease VII complex"/>
    <property type="evidence" value="ECO:0007669"/>
    <property type="project" value="UniProtKB-UniRule"/>
</dbReference>
<comment type="catalytic activity">
    <reaction evidence="6">
        <text>Exonucleolytic cleavage in either 5'- to 3'- or 3'- to 5'-direction to yield nucleoside 5'-phosphates.</text>
        <dbReference type="EC" id="3.1.11.6"/>
    </reaction>
</comment>
<evidence type="ECO:0000256" key="7">
    <source>
        <dbReference type="SAM" id="MobiDB-lite"/>
    </source>
</evidence>
<reference evidence="8 9" key="1">
    <citation type="submission" date="2017-06" db="EMBL/GenBank/DDBJ databases">
        <authorList>
            <person name="Kim H.J."/>
            <person name="Triplett B.A."/>
        </authorList>
    </citation>
    <scope>NUCLEOTIDE SEQUENCE [LARGE SCALE GENOMIC DNA]</scope>
    <source>
        <strain evidence="8">FRACA_ARgP5</strain>
    </source>
</reference>
<dbReference type="OrthoDB" id="5244334at2"/>
<dbReference type="InterPro" id="IPR003761">
    <property type="entry name" value="Exonuc_VII_S"/>
</dbReference>
<keyword evidence="3 6" id="KW-0540">Nuclease</keyword>
<dbReference type="InterPro" id="IPR037004">
    <property type="entry name" value="Exonuc_VII_ssu_sf"/>
</dbReference>
<evidence type="ECO:0000256" key="5">
    <source>
        <dbReference type="ARBA" id="ARBA00022839"/>
    </source>
</evidence>
<accession>A0A2I2KLY1</accession>
<gene>
    <name evidence="6 8" type="primary">xseB</name>
    <name evidence="8" type="ORF">FRACA_150045</name>
</gene>
<keyword evidence="5 6" id="KW-0269">Exonuclease</keyword>
<evidence type="ECO:0000256" key="6">
    <source>
        <dbReference type="HAMAP-Rule" id="MF_00337"/>
    </source>
</evidence>
<comment type="subunit">
    <text evidence="6">Heterooligomer composed of large and small subunits.</text>
</comment>
<sequence>MSEGPSSNASTPGGPTPGGPAPGGPAAGDPAFDGPRPSAPSYEAARAELEDVVHRLEAGGVSLEESLALWERGEELARVCQSLLEGARTRLTAADQPAT</sequence>
<keyword evidence="2 6" id="KW-0963">Cytoplasm</keyword>
<proteinExistence type="inferred from homology"/>
<dbReference type="PANTHER" id="PTHR34137:SF1">
    <property type="entry name" value="EXODEOXYRIBONUCLEASE 7 SMALL SUBUNIT"/>
    <property type="match status" value="1"/>
</dbReference>
<dbReference type="GO" id="GO:0006308">
    <property type="term" value="P:DNA catabolic process"/>
    <property type="evidence" value="ECO:0007669"/>
    <property type="project" value="UniProtKB-UniRule"/>
</dbReference>
<dbReference type="NCBIfam" id="NF002139">
    <property type="entry name" value="PRK00977.1-3"/>
    <property type="match status" value="1"/>
</dbReference>